<reference evidence="1 3" key="1">
    <citation type="journal article" date="2014" name="BMC Genomics">
        <title>Genome sequence of Anopheles sinensis provides insight into genetics basis of mosquito competence for malaria parasites.</title>
        <authorList>
            <person name="Zhou D."/>
            <person name="Zhang D."/>
            <person name="Ding G."/>
            <person name="Shi L."/>
            <person name="Hou Q."/>
            <person name="Ye Y."/>
            <person name="Xu Y."/>
            <person name="Zhou H."/>
            <person name="Xiong C."/>
            <person name="Li S."/>
            <person name="Yu J."/>
            <person name="Hong S."/>
            <person name="Yu X."/>
            <person name="Zou P."/>
            <person name="Chen C."/>
            <person name="Chang X."/>
            <person name="Wang W."/>
            <person name="Lv Y."/>
            <person name="Sun Y."/>
            <person name="Ma L."/>
            <person name="Shen B."/>
            <person name="Zhu C."/>
        </authorList>
    </citation>
    <scope>NUCLEOTIDE SEQUENCE [LARGE SCALE GENOMIC DNA]</scope>
</reference>
<reference evidence="2" key="2">
    <citation type="submission" date="2020-05" db="UniProtKB">
        <authorList>
            <consortium name="EnsemblMetazoa"/>
        </authorList>
    </citation>
    <scope>IDENTIFICATION</scope>
</reference>
<dbReference type="VEuPathDB" id="VectorBase:ASIC006784"/>
<dbReference type="AlphaFoldDB" id="A0A084VN17"/>
<evidence type="ECO:0000313" key="2">
    <source>
        <dbReference type="EnsemblMetazoa" id="ASIC006784-PA"/>
    </source>
</evidence>
<evidence type="ECO:0000313" key="1">
    <source>
        <dbReference type="EMBL" id="KFB39361.1"/>
    </source>
</evidence>
<accession>A0A084VN17</accession>
<proteinExistence type="predicted"/>
<protein>
    <submittedName>
        <fullName evidence="1">AGAP004754-PA-like protein</fullName>
    </submittedName>
</protein>
<dbReference type="EnsemblMetazoa" id="ASIC006784-RA">
    <property type="protein sequence ID" value="ASIC006784-PA"/>
    <property type="gene ID" value="ASIC006784"/>
</dbReference>
<dbReference type="EMBL" id="KE524978">
    <property type="protein sequence ID" value="KFB39361.1"/>
    <property type="molecule type" value="Genomic_DNA"/>
</dbReference>
<gene>
    <name evidence="1" type="ORF">ZHAS_00006784</name>
</gene>
<name>A0A084VN17_ANOSI</name>
<dbReference type="Proteomes" id="UP000030765">
    <property type="component" value="Unassembled WGS sequence"/>
</dbReference>
<evidence type="ECO:0000313" key="3">
    <source>
        <dbReference type="Proteomes" id="UP000030765"/>
    </source>
</evidence>
<dbReference type="VEuPathDB" id="VectorBase:ASIS018673"/>
<organism evidence="1">
    <name type="scientific">Anopheles sinensis</name>
    <name type="common">Mosquito</name>
    <dbReference type="NCBI Taxonomy" id="74873"/>
    <lineage>
        <taxon>Eukaryota</taxon>
        <taxon>Metazoa</taxon>
        <taxon>Ecdysozoa</taxon>
        <taxon>Arthropoda</taxon>
        <taxon>Hexapoda</taxon>
        <taxon>Insecta</taxon>
        <taxon>Pterygota</taxon>
        <taxon>Neoptera</taxon>
        <taxon>Endopterygota</taxon>
        <taxon>Diptera</taxon>
        <taxon>Nematocera</taxon>
        <taxon>Culicoidea</taxon>
        <taxon>Culicidae</taxon>
        <taxon>Anophelinae</taxon>
        <taxon>Anopheles</taxon>
    </lineage>
</organism>
<dbReference type="EMBL" id="ATLV01014673">
    <property type="status" value="NOT_ANNOTATED_CDS"/>
    <property type="molecule type" value="Genomic_DNA"/>
</dbReference>
<sequence length="174" mass="20098">MLSLDMVLRIESLAADETTRHKLMFEKITRRGPKAFNTLLDICQRNFPKAYAELNPSSNNEQMHSTLNTNRIREEQSDLGSYRLSTNTERDGMIDPRKPLPSNIATFRDMLVCYATVPSFAAHRGPEYWIMVRRSMCRVCNRANKLMLEKTCFTLEPAHEAWMVVAAVANRDKR</sequence>
<keyword evidence="3" id="KW-1185">Reference proteome</keyword>
<dbReference type="STRING" id="74873.A0A084VN17"/>
<dbReference type="OrthoDB" id="6097640at2759"/>